<keyword evidence="4" id="KW-0812">Transmembrane</keyword>
<keyword evidence="3" id="KW-0833">Ubl conjugation pathway</keyword>
<dbReference type="GO" id="GO:0006511">
    <property type="term" value="P:ubiquitin-dependent protein catabolic process"/>
    <property type="evidence" value="ECO:0007669"/>
    <property type="project" value="InterPro"/>
</dbReference>
<dbReference type="InterPro" id="IPR011333">
    <property type="entry name" value="SKP1/BTB/POZ_sf"/>
</dbReference>
<dbReference type="GO" id="GO:0009867">
    <property type="term" value="P:jasmonic acid mediated signaling pathway"/>
    <property type="evidence" value="ECO:0007669"/>
    <property type="project" value="UniProtKB-ARBA"/>
</dbReference>
<protein>
    <submittedName>
        <fullName evidence="6">SKP1 component</fullName>
    </submittedName>
</protein>
<evidence type="ECO:0000256" key="1">
    <source>
        <dbReference type="ARBA" id="ARBA00004906"/>
    </source>
</evidence>
<evidence type="ECO:0000256" key="4">
    <source>
        <dbReference type="SAM" id="Phobius"/>
    </source>
</evidence>
<evidence type="ECO:0000256" key="2">
    <source>
        <dbReference type="ARBA" id="ARBA00009993"/>
    </source>
</evidence>
<proteinExistence type="inferred from homology"/>
<feature type="transmembrane region" description="Helical" evidence="4">
    <location>
        <begin position="28"/>
        <end position="51"/>
    </location>
</feature>
<dbReference type="Pfam" id="PF03931">
    <property type="entry name" value="Skp1_POZ"/>
    <property type="match status" value="1"/>
</dbReference>
<evidence type="ECO:0000259" key="5">
    <source>
        <dbReference type="Pfam" id="PF03931"/>
    </source>
</evidence>
<dbReference type="SUPFAM" id="SSF54695">
    <property type="entry name" value="POZ domain"/>
    <property type="match status" value="1"/>
</dbReference>
<name>A0A443P2P1_9MAGN</name>
<dbReference type="OrthoDB" id="7827685at2759"/>
<dbReference type="AlphaFoldDB" id="A0A443P2P1"/>
<dbReference type="GO" id="GO:0016567">
    <property type="term" value="P:protein ubiquitination"/>
    <property type="evidence" value="ECO:0007669"/>
    <property type="project" value="UniProtKB-UniPathway"/>
</dbReference>
<dbReference type="PANTHER" id="PTHR11165">
    <property type="entry name" value="SKP1"/>
    <property type="match status" value="1"/>
</dbReference>
<keyword evidence="7" id="KW-1185">Reference proteome</keyword>
<feature type="domain" description="SKP1 component POZ" evidence="5">
    <location>
        <begin position="59"/>
        <end position="116"/>
    </location>
</feature>
<dbReference type="EMBL" id="QPKB01000005">
    <property type="protein sequence ID" value="RWR85017.1"/>
    <property type="molecule type" value="Genomic_DNA"/>
</dbReference>
<dbReference type="InterPro" id="IPR016073">
    <property type="entry name" value="Skp1_comp_POZ"/>
</dbReference>
<dbReference type="SMART" id="SM00512">
    <property type="entry name" value="Skp1"/>
    <property type="match status" value="1"/>
</dbReference>
<gene>
    <name evidence="6" type="ORF">CKAN_01385800</name>
</gene>
<reference evidence="6 7" key="1">
    <citation type="journal article" date="2019" name="Nat. Plants">
        <title>Stout camphor tree genome fills gaps in understanding of flowering plant genome evolution.</title>
        <authorList>
            <person name="Chaw S.M."/>
            <person name="Liu Y.C."/>
            <person name="Wu Y.W."/>
            <person name="Wang H.Y."/>
            <person name="Lin C.I."/>
            <person name="Wu C.S."/>
            <person name="Ke H.M."/>
            <person name="Chang L.Y."/>
            <person name="Hsu C.Y."/>
            <person name="Yang H.T."/>
            <person name="Sudianto E."/>
            <person name="Hsu M.H."/>
            <person name="Wu K.P."/>
            <person name="Wang L.N."/>
            <person name="Leebens-Mack J.H."/>
            <person name="Tsai I.J."/>
        </authorList>
    </citation>
    <scope>NUCLEOTIDE SEQUENCE [LARGE SCALE GENOMIC DNA]</scope>
    <source>
        <strain evidence="7">cv. Chaw 1501</strain>
        <tissue evidence="6">Young leaves</tissue>
    </source>
</reference>
<keyword evidence="4" id="KW-1133">Transmembrane helix</keyword>
<evidence type="ECO:0000313" key="7">
    <source>
        <dbReference type="Proteomes" id="UP000283530"/>
    </source>
</evidence>
<dbReference type="STRING" id="337451.A0A443P2P1"/>
<dbReference type="InterPro" id="IPR001232">
    <property type="entry name" value="SKP1-like"/>
</dbReference>
<dbReference type="Gene3D" id="3.30.710.10">
    <property type="entry name" value="Potassium Channel Kv1.1, Chain A"/>
    <property type="match status" value="1"/>
</dbReference>
<evidence type="ECO:0000313" key="6">
    <source>
        <dbReference type="EMBL" id="RWR85017.1"/>
    </source>
</evidence>
<organism evidence="6 7">
    <name type="scientific">Cinnamomum micranthum f. kanehirae</name>
    <dbReference type="NCBI Taxonomy" id="337451"/>
    <lineage>
        <taxon>Eukaryota</taxon>
        <taxon>Viridiplantae</taxon>
        <taxon>Streptophyta</taxon>
        <taxon>Embryophyta</taxon>
        <taxon>Tracheophyta</taxon>
        <taxon>Spermatophyta</taxon>
        <taxon>Magnoliopsida</taxon>
        <taxon>Magnoliidae</taxon>
        <taxon>Laurales</taxon>
        <taxon>Lauraceae</taxon>
        <taxon>Cinnamomum</taxon>
    </lineage>
</organism>
<comment type="pathway">
    <text evidence="1">Protein modification; protein ubiquitination.</text>
</comment>
<comment type="similarity">
    <text evidence="2">Belongs to the SKP1 family.</text>
</comment>
<dbReference type="InterPro" id="IPR016897">
    <property type="entry name" value="SKP1"/>
</dbReference>
<keyword evidence="4" id="KW-0472">Membrane</keyword>
<sequence length="145" mass="16483">MLTVCRVRTLHFLLRKDTKILLLSEIRISLQLGFLTFFFFLFFARPISLFFTPPMPPMKKITLKRSDGETFDVDEAVALQSQTIKRTIEGDRADNGIPLSNVTGKILAKVIEDCKKMIGPRRAWDAEFVKVDQAVLPILVMDPGL</sequence>
<accession>A0A443P2P1</accession>
<dbReference type="Proteomes" id="UP000283530">
    <property type="component" value="Unassembled WGS sequence"/>
</dbReference>
<comment type="caution">
    <text evidence="6">The sequence shown here is derived from an EMBL/GenBank/DDBJ whole genome shotgun (WGS) entry which is preliminary data.</text>
</comment>
<dbReference type="UniPathway" id="UPA00143"/>
<evidence type="ECO:0000256" key="3">
    <source>
        <dbReference type="ARBA" id="ARBA00022786"/>
    </source>
</evidence>